<sequence>ASYVLRVPQRGCAAAGESCLEARTSRVRSKRRPIRVRRAGRLCILLSARKGSSPEQVLTIIYDFEGQRLRYPLRRALAFSEL</sequence>
<dbReference type="EMBL" id="JABANO010004760">
    <property type="protein sequence ID" value="KAF4754659.1"/>
    <property type="molecule type" value="Genomic_DNA"/>
</dbReference>
<evidence type="ECO:0000313" key="1">
    <source>
        <dbReference type="EMBL" id="KAF4754659.1"/>
    </source>
</evidence>
<feature type="non-terminal residue" evidence="1">
    <location>
        <position position="82"/>
    </location>
</feature>
<gene>
    <name evidence="1" type="ORF">FOZ63_016394</name>
</gene>
<feature type="non-terminal residue" evidence="1">
    <location>
        <position position="1"/>
    </location>
</feature>
<dbReference type="AlphaFoldDB" id="A0A7J6UBT2"/>
<name>A0A7J6UBT2_PEROL</name>
<dbReference type="Proteomes" id="UP000553632">
    <property type="component" value="Unassembled WGS sequence"/>
</dbReference>
<comment type="caution">
    <text evidence="1">The sequence shown here is derived from an EMBL/GenBank/DDBJ whole genome shotgun (WGS) entry which is preliminary data.</text>
</comment>
<accession>A0A7J6UBT2</accession>
<organism evidence="1 2">
    <name type="scientific">Perkinsus olseni</name>
    <name type="common">Perkinsus atlanticus</name>
    <dbReference type="NCBI Taxonomy" id="32597"/>
    <lineage>
        <taxon>Eukaryota</taxon>
        <taxon>Sar</taxon>
        <taxon>Alveolata</taxon>
        <taxon>Perkinsozoa</taxon>
        <taxon>Perkinsea</taxon>
        <taxon>Perkinsida</taxon>
        <taxon>Perkinsidae</taxon>
        <taxon>Perkinsus</taxon>
    </lineage>
</organism>
<reference evidence="1 2" key="1">
    <citation type="submission" date="2020-04" db="EMBL/GenBank/DDBJ databases">
        <title>Perkinsus olseni comparative genomics.</title>
        <authorList>
            <person name="Bogema D.R."/>
        </authorList>
    </citation>
    <scope>NUCLEOTIDE SEQUENCE [LARGE SCALE GENOMIC DNA]</scope>
    <source>
        <strain evidence="1 2">ATCC PRA-207</strain>
    </source>
</reference>
<evidence type="ECO:0000313" key="2">
    <source>
        <dbReference type="Proteomes" id="UP000553632"/>
    </source>
</evidence>
<proteinExistence type="predicted"/>
<keyword evidence="2" id="KW-1185">Reference proteome</keyword>
<protein>
    <submittedName>
        <fullName evidence="1">Uncharacterized protein</fullName>
    </submittedName>
</protein>